<evidence type="ECO:0000259" key="1">
    <source>
        <dbReference type="PROSITE" id="PS51459"/>
    </source>
</evidence>
<dbReference type="EMBL" id="CAADEZ010000256">
    <property type="protein sequence ID" value="VFJ60125.1"/>
    <property type="molecule type" value="Genomic_DNA"/>
</dbReference>
<dbReference type="AlphaFoldDB" id="A0A450W8C5"/>
<dbReference type="Pfam" id="PF02661">
    <property type="entry name" value="Fic"/>
    <property type="match status" value="1"/>
</dbReference>
<gene>
    <name evidence="2" type="ORF">BECKFM1743A_GA0114220_102567</name>
    <name evidence="4" type="ORF">BECKFM1743B_GA0114221_102752</name>
    <name evidence="3" type="ORF">BECKFM1743C_GA0114222_102787</name>
</gene>
<dbReference type="Gene3D" id="1.20.120.1870">
    <property type="entry name" value="Fic/DOC protein, Fido domain"/>
    <property type="match status" value="1"/>
</dbReference>
<evidence type="ECO:0000313" key="2">
    <source>
        <dbReference type="EMBL" id="VFJ60125.1"/>
    </source>
</evidence>
<reference evidence="4" key="1">
    <citation type="submission" date="2019-02" db="EMBL/GenBank/DDBJ databases">
        <authorList>
            <person name="Gruber-Vodicka R. H."/>
            <person name="Seah K. B. B."/>
        </authorList>
    </citation>
    <scope>NUCLEOTIDE SEQUENCE</scope>
    <source>
        <strain evidence="2">BECK_BZ163</strain>
        <strain evidence="4">BECK_BZ164</strain>
        <strain evidence="3">BECK_BZ165</strain>
    </source>
</reference>
<dbReference type="InterPro" id="IPR006440">
    <property type="entry name" value="Doc"/>
</dbReference>
<evidence type="ECO:0000313" key="4">
    <source>
        <dbReference type="EMBL" id="VFK13289.1"/>
    </source>
</evidence>
<dbReference type="InterPro" id="IPR053737">
    <property type="entry name" value="Type_II_TA_Toxin"/>
</dbReference>
<dbReference type="EMBL" id="CAADFL010000275">
    <property type="protein sequence ID" value="VFK13289.1"/>
    <property type="molecule type" value="Genomic_DNA"/>
</dbReference>
<feature type="domain" description="Fido" evidence="1">
    <location>
        <begin position="1"/>
        <end position="105"/>
    </location>
</feature>
<name>A0A450W8C5_9GAMM</name>
<dbReference type="EMBL" id="CAADFA010000278">
    <property type="protein sequence ID" value="VFJ60711.1"/>
    <property type="molecule type" value="Genomic_DNA"/>
</dbReference>
<protein>
    <submittedName>
        <fullName evidence="4">Death on curing protein</fullName>
    </submittedName>
</protein>
<dbReference type="InterPro" id="IPR003812">
    <property type="entry name" value="Fido"/>
</dbReference>
<dbReference type="SUPFAM" id="SSF140931">
    <property type="entry name" value="Fic-like"/>
    <property type="match status" value="1"/>
</dbReference>
<evidence type="ECO:0000313" key="3">
    <source>
        <dbReference type="EMBL" id="VFJ60711.1"/>
    </source>
</evidence>
<dbReference type="InterPro" id="IPR036597">
    <property type="entry name" value="Fido-like_dom_sf"/>
</dbReference>
<organism evidence="4">
    <name type="scientific">Candidatus Kentrum sp. FM</name>
    <dbReference type="NCBI Taxonomy" id="2126340"/>
    <lineage>
        <taxon>Bacteria</taxon>
        <taxon>Pseudomonadati</taxon>
        <taxon>Pseudomonadota</taxon>
        <taxon>Gammaproteobacteria</taxon>
        <taxon>Candidatus Kentrum</taxon>
    </lineage>
</organism>
<dbReference type="GO" id="GO:0016301">
    <property type="term" value="F:kinase activity"/>
    <property type="evidence" value="ECO:0007669"/>
    <property type="project" value="InterPro"/>
</dbReference>
<sequence length="117" mass="13032">MRNRAVSKTFRTGALESAIAQPRMTFAGQDFYPDLMGKAAALGYSLIRNHPFIDGNKRIGHTAMEVMLVFNGYEIDADMDEQEQVILAVAAGEFSRAEFTAWLKPRVVPISRCSPLH</sequence>
<dbReference type="PANTHER" id="PTHR39426">
    <property type="entry name" value="HOMOLOGY TO DEATH-ON-CURING PROTEIN OF PHAGE P1"/>
    <property type="match status" value="1"/>
</dbReference>
<dbReference type="NCBIfam" id="TIGR01550">
    <property type="entry name" value="DOC_P1"/>
    <property type="match status" value="1"/>
</dbReference>
<dbReference type="PROSITE" id="PS51459">
    <property type="entry name" value="FIDO"/>
    <property type="match status" value="1"/>
</dbReference>
<dbReference type="PANTHER" id="PTHR39426:SF1">
    <property type="entry name" value="HOMOLOGY TO DEATH-ON-CURING PROTEIN OF PHAGE P1"/>
    <property type="match status" value="1"/>
</dbReference>
<proteinExistence type="predicted"/>
<accession>A0A450W8C5</accession>